<accession>A0A1V0SLR4</accession>
<organism evidence="1">
    <name type="scientific">Klosneuvirus KNV1</name>
    <dbReference type="NCBI Taxonomy" id="1977640"/>
    <lineage>
        <taxon>Viruses</taxon>
        <taxon>Varidnaviria</taxon>
        <taxon>Bamfordvirae</taxon>
        <taxon>Nucleocytoviricota</taxon>
        <taxon>Megaviricetes</taxon>
        <taxon>Imitervirales</taxon>
        <taxon>Mimiviridae</taxon>
        <taxon>Klosneuvirinae</taxon>
        <taxon>Klosneuvirus</taxon>
    </lineage>
</organism>
<gene>
    <name evidence="1" type="ORF">Klosneuvirus_11_7</name>
</gene>
<reference evidence="1" key="1">
    <citation type="journal article" date="2017" name="Science">
        <title>Giant viruses with an expanded complement of translation system components.</title>
        <authorList>
            <person name="Schulz F."/>
            <person name="Yutin N."/>
            <person name="Ivanova N.N."/>
            <person name="Ortega D.R."/>
            <person name="Lee T.K."/>
            <person name="Vierheilig J."/>
            <person name="Daims H."/>
            <person name="Horn M."/>
            <person name="Wagner M."/>
            <person name="Jensen G.J."/>
            <person name="Kyrpides N.C."/>
            <person name="Koonin E.V."/>
            <person name="Woyke T."/>
        </authorList>
    </citation>
    <scope>NUCLEOTIDE SEQUENCE</scope>
    <source>
        <strain evidence="1">KNV1</strain>
    </source>
</reference>
<protein>
    <submittedName>
        <fullName evidence="1">Uncharacterized protein</fullName>
    </submittedName>
</protein>
<evidence type="ECO:0000313" key="1">
    <source>
        <dbReference type="EMBL" id="ARF12636.1"/>
    </source>
</evidence>
<name>A0A1V0SLR4_9VIRU</name>
<sequence>MDRKEYLKKYYEEHKEQWNVKKICNICNGSYSYSSRYRHFNSKKHKLSEKDNKIKELEDKLKNIV</sequence>
<dbReference type="EMBL" id="KY684118">
    <property type="protein sequence ID" value="ARF12636.1"/>
    <property type="molecule type" value="Genomic_DNA"/>
</dbReference>
<proteinExistence type="predicted"/>